<dbReference type="Proteomes" id="UP001054902">
    <property type="component" value="Unassembled WGS sequence"/>
</dbReference>
<feature type="compositionally biased region" description="Low complexity" evidence="1">
    <location>
        <begin position="52"/>
        <end position="71"/>
    </location>
</feature>
<organism evidence="4 5">
    <name type="scientific">Chaetoceros tenuissimus</name>
    <dbReference type="NCBI Taxonomy" id="426638"/>
    <lineage>
        <taxon>Eukaryota</taxon>
        <taxon>Sar</taxon>
        <taxon>Stramenopiles</taxon>
        <taxon>Ochrophyta</taxon>
        <taxon>Bacillariophyta</taxon>
        <taxon>Coscinodiscophyceae</taxon>
        <taxon>Chaetocerotophycidae</taxon>
        <taxon>Chaetocerotales</taxon>
        <taxon>Chaetocerotaceae</taxon>
        <taxon>Chaetoceros</taxon>
    </lineage>
</organism>
<name>A0AAD3D2B6_9STRA</name>
<feature type="domain" description="Flavin reductase like" evidence="3">
    <location>
        <begin position="79"/>
        <end position="236"/>
    </location>
</feature>
<dbReference type="GO" id="GO:0010181">
    <property type="term" value="F:FMN binding"/>
    <property type="evidence" value="ECO:0007669"/>
    <property type="project" value="InterPro"/>
</dbReference>
<feature type="region of interest" description="Disordered" evidence="1">
    <location>
        <begin position="42"/>
        <end position="89"/>
    </location>
</feature>
<accession>A0AAD3D2B6</accession>
<reference evidence="4 5" key="1">
    <citation type="journal article" date="2021" name="Sci. Rep.">
        <title>The genome of the diatom Chaetoceros tenuissimus carries an ancient integrated fragment of an extant virus.</title>
        <authorList>
            <person name="Hongo Y."/>
            <person name="Kimura K."/>
            <person name="Takaki Y."/>
            <person name="Yoshida Y."/>
            <person name="Baba S."/>
            <person name="Kobayashi G."/>
            <person name="Nagasaki K."/>
            <person name="Hano T."/>
            <person name="Tomaru Y."/>
        </authorList>
    </citation>
    <scope>NUCLEOTIDE SEQUENCE [LARGE SCALE GENOMIC DNA]</scope>
    <source>
        <strain evidence="4 5">NIES-3715</strain>
    </source>
</reference>
<dbReference type="Gene3D" id="2.30.110.10">
    <property type="entry name" value="Electron Transport, Fmn-binding Protein, Chain A"/>
    <property type="match status" value="1"/>
</dbReference>
<feature type="transmembrane region" description="Helical" evidence="2">
    <location>
        <begin position="12"/>
        <end position="31"/>
    </location>
</feature>
<evidence type="ECO:0000256" key="2">
    <source>
        <dbReference type="SAM" id="Phobius"/>
    </source>
</evidence>
<proteinExistence type="predicted"/>
<evidence type="ECO:0000256" key="1">
    <source>
        <dbReference type="SAM" id="MobiDB-lite"/>
    </source>
</evidence>
<dbReference type="SUPFAM" id="SSF50475">
    <property type="entry name" value="FMN-binding split barrel"/>
    <property type="match status" value="1"/>
</dbReference>
<feature type="compositionally biased region" description="Polar residues" evidence="1">
    <location>
        <begin position="42"/>
        <end position="51"/>
    </location>
</feature>
<keyword evidence="5" id="KW-1185">Reference proteome</keyword>
<protein>
    <recommendedName>
        <fullName evidence="3">Flavin reductase like domain-containing protein</fullName>
    </recommendedName>
</protein>
<keyword evidence="2" id="KW-0812">Transmembrane</keyword>
<dbReference type="AlphaFoldDB" id="A0AAD3D2B6"/>
<evidence type="ECO:0000259" key="3">
    <source>
        <dbReference type="Pfam" id="PF01613"/>
    </source>
</evidence>
<dbReference type="EMBL" id="BLLK01000049">
    <property type="protein sequence ID" value="GFH55506.1"/>
    <property type="molecule type" value="Genomic_DNA"/>
</dbReference>
<sequence length="273" mass="30122">MTSKVYIFLIRLYLFILAVQSVSGFLSHIALDTLSKSNCARTRSTSTVTNANDNRINMSNSSNDSSSSSSSPIPPPPSVSMPVYSLASKSEDNRPSMNIVTFTTPVSVKPKLFMVSLYHNTMTKDSFLHSKYGILQLLNKDQKYLVQILGKSSGYDTTDLEDGLNPKEGKCQEKGYAWTTENISFGQSLKEDEGRNAFREIKVLPQCSSYIGLKLMNTMDAGDHVMALCAVVAVGKWDDKQECVIDVDIDSGNNGIDQEKILYSGLLREEGII</sequence>
<keyword evidence="2" id="KW-0472">Membrane</keyword>
<keyword evidence="2" id="KW-1133">Transmembrane helix</keyword>
<evidence type="ECO:0000313" key="4">
    <source>
        <dbReference type="EMBL" id="GFH55506.1"/>
    </source>
</evidence>
<dbReference type="InterPro" id="IPR012349">
    <property type="entry name" value="Split_barrel_FMN-bd"/>
</dbReference>
<dbReference type="InterPro" id="IPR002563">
    <property type="entry name" value="Flavin_Rdtase-like_dom"/>
</dbReference>
<gene>
    <name evidence="4" type="ORF">CTEN210_11982</name>
</gene>
<dbReference type="Pfam" id="PF01613">
    <property type="entry name" value="Flavin_Reduct"/>
    <property type="match status" value="1"/>
</dbReference>
<comment type="caution">
    <text evidence="4">The sequence shown here is derived from an EMBL/GenBank/DDBJ whole genome shotgun (WGS) entry which is preliminary data.</text>
</comment>
<evidence type="ECO:0000313" key="5">
    <source>
        <dbReference type="Proteomes" id="UP001054902"/>
    </source>
</evidence>